<protein>
    <recommendedName>
        <fullName evidence="12">RNA polymerase II subunit B1 CTD phosphatase RPAP2 homolog</fullName>
        <ecNumber evidence="12">3.1.3.16</ecNumber>
    </recommendedName>
</protein>
<evidence type="ECO:0000256" key="4">
    <source>
        <dbReference type="ARBA" id="ARBA00022771"/>
    </source>
</evidence>
<comment type="subcellular location">
    <subcellularLocation>
        <location evidence="1 12">Nucleus</location>
    </subcellularLocation>
</comment>
<dbReference type="InterPro" id="IPR038534">
    <property type="entry name" value="Rtr1/RPAP2_sf"/>
</dbReference>
<keyword evidence="7 12" id="KW-0904">Protein phosphatase</keyword>
<accession>A0A2G8KM11</accession>
<dbReference type="PANTHER" id="PTHR14732:SF0">
    <property type="entry name" value="RNA POLYMERASE II SUBUNIT B1 CTD PHOSPHATASE RPAP2-RELATED"/>
    <property type="match status" value="1"/>
</dbReference>
<comment type="function">
    <text evidence="12">Putative RNA polymerase II subunit B1 C-terminal domain (CTD) phosphatase involved in RNA polymerase II transcription regulation.</text>
</comment>
<dbReference type="AlphaFoldDB" id="A0A2G8KM11"/>
<keyword evidence="15" id="KW-1185">Reference proteome</keyword>
<dbReference type="GO" id="GO:0008270">
    <property type="term" value="F:zinc ion binding"/>
    <property type="evidence" value="ECO:0007669"/>
    <property type="project" value="UniProtKB-KW"/>
</dbReference>
<dbReference type="Pfam" id="PF04181">
    <property type="entry name" value="RPAP2_Rtr1"/>
    <property type="match status" value="1"/>
</dbReference>
<gene>
    <name evidence="14" type="ORF">BSL78_14090</name>
</gene>
<evidence type="ECO:0000256" key="8">
    <source>
        <dbReference type="ARBA" id="ARBA00023242"/>
    </source>
</evidence>
<dbReference type="PANTHER" id="PTHR14732">
    <property type="entry name" value="RNA POLYMERASE II SUBUNIT B1 CTD PHOSPHATASE RPAP2-RELATED"/>
    <property type="match status" value="1"/>
</dbReference>
<evidence type="ECO:0000256" key="3">
    <source>
        <dbReference type="ARBA" id="ARBA00022723"/>
    </source>
</evidence>
<comment type="caution">
    <text evidence="14">The sequence shown here is derived from an EMBL/GenBank/DDBJ whole genome shotgun (WGS) entry which is preliminary data.</text>
</comment>
<evidence type="ECO:0000256" key="7">
    <source>
        <dbReference type="ARBA" id="ARBA00022912"/>
    </source>
</evidence>
<sequence>MPSHYTDAVEERSLEKLCGYPLCDHPLEETKQKYRISMKTNKVYDMSERKVIDRQWWAYN</sequence>
<comment type="similarity">
    <text evidence="2 11 12">Belongs to the RPAP2 family.</text>
</comment>
<evidence type="ECO:0000256" key="11">
    <source>
        <dbReference type="PROSITE-ProRule" id="PRU00812"/>
    </source>
</evidence>
<dbReference type="GO" id="GO:0005634">
    <property type="term" value="C:nucleus"/>
    <property type="evidence" value="ECO:0007669"/>
    <property type="project" value="UniProtKB-SubCell"/>
</dbReference>
<evidence type="ECO:0000256" key="12">
    <source>
        <dbReference type="RuleBase" id="RU367080"/>
    </source>
</evidence>
<keyword evidence="5 12" id="KW-0378">Hydrolase</keyword>
<name>A0A2G8KM11_STIJA</name>
<evidence type="ECO:0000256" key="1">
    <source>
        <dbReference type="ARBA" id="ARBA00004123"/>
    </source>
</evidence>
<dbReference type="InterPro" id="IPR039693">
    <property type="entry name" value="Rtr1/RPAP2"/>
</dbReference>
<evidence type="ECO:0000256" key="2">
    <source>
        <dbReference type="ARBA" id="ARBA00005676"/>
    </source>
</evidence>
<evidence type="ECO:0000256" key="6">
    <source>
        <dbReference type="ARBA" id="ARBA00022833"/>
    </source>
</evidence>
<dbReference type="OrthoDB" id="2590500at2759"/>
<evidence type="ECO:0000256" key="10">
    <source>
        <dbReference type="ARBA" id="ARBA00048336"/>
    </source>
</evidence>
<dbReference type="EMBL" id="MRZV01000485">
    <property type="protein sequence ID" value="PIK49046.1"/>
    <property type="molecule type" value="Genomic_DNA"/>
</dbReference>
<keyword evidence="6 12" id="KW-0862">Zinc</keyword>
<evidence type="ECO:0000259" key="13">
    <source>
        <dbReference type="PROSITE" id="PS51479"/>
    </source>
</evidence>
<evidence type="ECO:0000313" key="15">
    <source>
        <dbReference type="Proteomes" id="UP000230750"/>
    </source>
</evidence>
<dbReference type="GO" id="GO:0043175">
    <property type="term" value="F:RNA polymerase core enzyme binding"/>
    <property type="evidence" value="ECO:0007669"/>
    <property type="project" value="UniProtKB-UniRule"/>
</dbReference>
<keyword evidence="4 12" id="KW-0863">Zinc-finger</keyword>
<comment type="catalytic activity">
    <reaction evidence="10 12">
        <text>O-phospho-L-threonyl-[protein] + H2O = L-threonyl-[protein] + phosphate</text>
        <dbReference type="Rhea" id="RHEA:47004"/>
        <dbReference type="Rhea" id="RHEA-COMP:11060"/>
        <dbReference type="Rhea" id="RHEA-COMP:11605"/>
        <dbReference type="ChEBI" id="CHEBI:15377"/>
        <dbReference type="ChEBI" id="CHEBI:30013"/>
        <dbReference type="ChEBI" id="CHEBI:43474"/>
        <dbReference type="ChEBI" id="CHEBI:61977"/>
        <dbReference type="EC" id="3.1.3.16"/>
    </reaction>
</comment>
<dbReference type="GO" id="GO:0005737">
    <property type="term" value="C:cytoplasm"/>
    <property type="evidence" value="ECO:0007669"/>
    <property type="project" value="TreeGrafter"/>
</dbReference>
<evidence type="ECO:0000256" key="9">
    <source>
        <dbReference type="ARBA" id="ARBA00047761"/>
    </source>
</evidence>
<evidence type="ECO:0000313" key="14">
    <source>
        <dbReference type="EMBL" id="PIK49046.1"/>
    </source>
</evidence>
<evidence type="ECO:0000256" key="5">
    <source>
        <dbReference type="ARBA" id="ARBA00022801"/>
    </source>
</evidence>
<dbReference type="Proteomes" id="UP000230750">
    <property type="component" value="Unassembled WGS sequence"/>
</dbReference>
<proteinExistence type="inferred from homology"/>
<feature type="domain" description="RTR1-type" evidence="13">
    <location>
        <begin position="1"/>
        <end position="60"/>
    </location>
</feature>
<dbReference type="Gene3D" id="1.25.40.820">
    <property type="match status" value="1"/>
</dbReference>
<dbReference type="GO" id="GO:0008420">
    <property type="term" value="F:RNA polymerase II CTD heptapeptide repeat phosphatase activity"/>
    <property type="evidence" value="ECO:0007669"/>
    <property type="project" value="UniProtKB-UniRule"/>
</dbReference>
<reference evidence="14 15" key="1">
    <citation type="journal article" date="2017" name="PLoS Biol.">
        <title>The sea cucumber genome provides insights into morphological evolution and visceral regeneration.</title>
        <authorList>
            <person name="Zhang X."/>
            <person name="Sun L."/>
            <person name="Yuan J."/>
            <person name="Sun Y."/>
            <person name="Gao Y."/>
            <person name="Zhang L."/>
            <person name="Li S."/>
            <person name="Dai H."/>
            <person name="Hamel J.F."/>
            <person name="Liu C."/>
            <person name="Yu Y."/>
            <person name="Liu S."/>
            <person name="Lin W."/>
            <person name="Guo K."/>
            <person name="Jin S."/>
            <person name="Xu P."/>
            <person name="Storey K.B."/>
            <person name="Huan P."/>
            <person name="Zhang T."/>
            <person name="Zhou Y."/>
            <person name="Zhang J."/>
            <person name="Lin C."/>
            <person name="Li X."/>
            <person name="Xing L."/>
            <person name="Huo D."/>
            <person name="Sun M."/>
            <person name="Wang L."/>
            <person name="Mercier A."/>
            <person name="Li F."/>
            <person name="Yang H."/>
            <person name="Xiang J."/>
        </authorList>
    </citation>
    <scope>NUCLEOTIDE SEQUENCE [LARGE SCALE GENOMIC DNA]</scope>
    <source>
        <strain evidence="14">Shaxun</strain>
        <tissue evidence="14">Muscle</tissue>
    </source>
</reference>
<dbReference type="PROSITE" id="PS51479">
    <property type="entry name" value="ZF_RTR1"/>
    <property type="match status" value="1"/>
</dbReference>
<dbReference type="InterPro" id="IPR007308">
    <property type="entry name" value="Rtr1/RPAP2_dom"/>
</dbReference>
<keyword evidence="8 12" id="KW-0539">Nucleus</keyword>
<dbReference type="STRING" id="307972.A0A2G8KM11"/>
<dbReference type="EC" id="3.1.3.16" evidence="12"/>
<organism evidence="14 15">
    <name type="scientific">Stichopus japonicus</name>
    <name type="common">Sea cucumber</name>
    <dbReference type="NCBI Taxonomy" id="307972"/>
    <lineage>
        <taxon>Eukaryota</taxon>
        <taxon>Metazoa</taxon>
        <taxon>Echinodermata</taxon>
        <taxon>Eleutherozoa</taxon>
        <taxon>Echinozoa</taxon>
        <taxon>Holothuroidea</taxon>
        <taxon>Aspidochirotacea</taxon>
        <taxon>Aspidochirotida</taxon>
        <taxon>Stichopodidae</taxon>
        <taxon>Apostichopus</taxon>
    </lineage>
</organism>
<keyword evidence="3 12" id="KW-0479">Metal-binding</keyword>
<comment type="catalytic activity">
    <reaction evidence="9 12">
        <text>O-phospho-L-seryl-[protein] + H2O = L-seryl-[protein] + phosphate</text>
        <dbReference type="Rhea" id="RHEA:20629"/>
        <dbReference type="Rhea" id="RHEA-COMP:9863"/>
        <dbReference type="Rhea" id="RHEA-COMP:11604"/>
        <dbReference type="ChEBI" id="CHEBI:15377"/>
        <dbReference type="ChEBI" id="CHEBI:29999"/>
        <dbReference type="ChEBI" id="CHEBI:43474"/>
        <dbReference type="ChEBI" id="CHEBI:83421"/>
        <dbReference type="EC" id="3.1.3.16"/>
    </reaction>
</comment>